<dbReference type="Gene3D" id="2.60.40.820">
    <property type="entry name" value="Transcription factor, T-box"/>
    <property type="match status" value="1"/>
</dbReference>
<dbReference type="InterPro" id="IPR036960">
    <property type="entry name" value="T-box_sf"/>
</dbReference>
<evidence type="ECO:0000256" key="3">
    <source>
        <dbReference type="ARBA" id="ARBA00023163"/>
    </source>
</evidence>
<feature type="compositionally biased region" description="Pro residues" evidence="6">
    <location>
        <begin position="108"/>
        <end position="124"/>
    </location>
</feature>
<dbReference type="PANTHER" id="PTHR11267">
    <property type="entry name" value="T-BOX PROTEIN-RELATED"/>
    <property type="match status" value="1"/>
</dbReference>
<dbReference type="Proteomes" id="UP001432027">
    <property type="component" value="Unassembled WGS sequence"/>
</dbReference>
<evidence type="ECO:0000256" key="2">
    <source>
        <dbReference type="ARBA" id="ARBA00023125"/>
    </source>
</evidence>
<dbReference type="SUPFAM" id="SSF49417">
    <property type="entry name" value="p53-like transcription factors"/>
    <property type="match status" value="1"/>
</dbReference>
<keyword evidence="4 5" id="KW-0539">Nucleus</keyword>
<dbReference type="GO" id="GO:0001708">
    <property type="term" value="P:cell fate specification"/>
    <property type="evidence" value="ECO:0007669"/>
    <property type="project" value="TreeGrafter"/>
</dbReference>
<evidence type="ECO:0000313" key="9">
    <source>
        <dbReference type="Proteomes" id="UP001432027"/>
    </source>
</evidence>
<dbReference type="GO" id="GO:0000978">
    <property type="term" value="F:RNA polymerase II cis-regulatory region sequence-specific DNA binding"/>
    <property type="evidence" value="ECO:0007669"/>
    <property type="project" value="InterPro"/>
</dbReference>
<dbReference type="InterPro" id="IPR046360">
    <property type="entry name" value="T-box_DNA-bd"/>
</dbReference>
<organism evidence="8 9">
    <name type="scientific">Pristionchus entomophagus</name>
    <dbReference type="NCBI Taxonomy" id="358040"/>
    <lineage>
        <taxon>Eukaryota</taxon>
        <taxon>Metazoa</taxon>
        <taxon>Ecdysozoa</taxon>
        <taxon>Nematoda</taxon>
        <taxon>Chromadorea</taxon>
        <taxon>Rhabditida</taxon>
        <taxon>Rhabditina</taxon>
        <taxon>Diplogasteromorpha</taxon>
        <taxon>Diplogasteroidea</taxon>
        <taxon>Neodiplogasteridae</taxon>
        <taxon>Pristionchus</taxon>
    </lineage>
</organism>
<gene>
    <name evidence="8" type="ORF">PENTCL1PPCAC_10587</name>
</gene>
<keyword evidence="1" id="KW-0805">Transcription regulation</keyword>
<keyword evidence="2 5" id="KW-0238">DNA-binding</keyword>
<dbReference type="GO" id="GO:0000785">
    <property type="term" value="C:chromatin"/>
    <property type="evidence" value="ECO:0007669"/>
    <property type="project" value="TreeGrafter"/>
</dbReference>
<sequence length="138" mass="15938">VADGLMQSGKDWMRRPIEFNHVKMTNNPQLEEKHMVFVQSLHKYTPFVEIFDEQQRNIRWQRLDIASFITVTAYQNNAVSQLKKYYNKYAKGQYNKSVEQQASLKRPPSSPLGPPPQVPPPSFPATPYQASPTQPSLF</sequence>
<evidence type="ECO:0000256" key="4">
    <source>
        <dbReference type="ARBA" id="ARBA00023242"/>
    </source>
</evidence>
<evidence type="ECO:0000259" key="7">
    <source>
        <dbReference type="PROSITE" id="PS50252"/>
    </source>
</evidence>
<protein>
    <recommendedName>
        <fullName evidence="7">T-box domain-containing protein</fullName>
    </recommendedName>
</protein>
<dbReference type="AlphaFoldDB" id="A0AAV5T1I7"/>
<dbReference type="PROSITE" id="PS50252">
    <property type="entry name" value="TBOX_3"/>
    <property type="match status" value="1"/>
</dbReference>
<dbReference type="InterPro" id="IPR008967">
    <property type="entry name" value="p53-like_TF_DNA-bd_sf"/>
</dbReference>
<reference evidence="8" key="1">
    <citation type="submission" date="2023-10" db="EMBL/GenBank/DDBJ databases">
        <title>Genome assembly of Pristionchus species.</title>
        <authorList>
            <person name="Yoshida K."/>
            <person name="Sommer R.J."/>
        </authorList>
    </citation>
    <scope>NUCLEOTIDE SEQUENCE</scope>
    <source>
        <strain evidence="8">RS0144</strain>
    </source>
</reference>
<comment type="caution">
    <text evidence="8">The sequence shown here is derived from an EMBL/GenBank/DDBJ whole genome shotgun (WGS) entry which is preliminary data.</text>
</comment>
<proteinExistence type="predicted"/>
<dbReference type="PANTHER" id="PTHR11267:SF204">
    <property type="entry name" value="SPADETAIL"/>
    <property type="match status" value="1"/>
</dbReference>
<evidence type="ECO:0000313" key="8">
    <source>
        <dbReference type="EMBL" id="GMS88412.1"/>
    </source>
</evidence>
<dbReference type="EMBL" id="BTSX01000003">
    <property type="protein sequence ID" value="GMS88412.1"/>
    <property type="molecule type" value="Genomic_DNA"/>
</dbReference>
<feature type="non-terminal residue" evidence="8">
    <location>
        <position position="138"/>
    </location>
</feature>
<keyword evidence="9" id="KW-1185">Reference proteome</keyword>
<name>A0AAV5T1I7_9BILA</name>
<dbReference type="InterPro" id="IPR001699">
    <property type="entry name" value="TF_T-box"/>
</dbReference>
<feature type="compositionally biased region" description="Polar residues" evidence="6">
    <location>
        <begin position="128"/>
        <end position="138"/>
    </location>
</feature>
<feature type="region of interest" description="Disordered" evidence="6">
    <location>
        <begin position="97"/>
        <end position="138"/>
    </location>
</feature>
<comment type="caution">
    <text evidence="5">Lacks conserved residue(s) required for the propagation of feature annotation.</text>
</comment>
<evidence type="ECO:0000256" key="5">
    <source>
        <dbReference type="PROSITE-ProRule" id="PRU00201"/>
    </source>
</evidence>
<evidence type="ECO:0000256" key="1">
    <source>
        <dbReference type="ARBA" id="ARBA00023015"/>
    </source>
</evidence>
<dbReference type="GO" id="GO:0045893">
    <property type="term" value="P:positive regulation of DNA-templated transcription"/>
    <property type="evidence" value="ECO:0007669"/>
    <property type="project" value="InterPro"/>
</dbReference>
<dbReference type="PRINTS" id="PR00937">
    <property type="entry name" value="TBOX"/>
</dbReference>
<dbReference type="Pfam" id="PF00907">
    <property type="entry name" value="T-box"/>
    <property type="match status" value="1"/>
</dbReference>
<accession>A0AAV5T1I7</accession>
<feature type="domain" description="T-box" evidence="7">
    <location>
        <begin position="1"/>
        <end position="95"/>
    </location>
</feature>
<evidence type="ECO:0000256" key="6">
    <source>
        <dbReference type="SAM" id="MobiDB-lite"/>
    </source>
</evidence>
<dbReference type="GO" id="GO:0005634">
    <property type="term" value="C:nucleus"/>
    <property type="evidence" value="ECO:0007669"/>
    <property type="project" value="UniProtKB-SubCell"/>
</dbReference>
<dbReference type="GO" id="GO:0000981">
    <property type="term" value="F:DNA-binding transcription factor activity, RNA polymerase II-specific"/>
    <property type="evidence" value="ECO:0007669"/>
    <property type="project" value="TreeGrafter"/>
</dbReference>
<feature type="non-terminal residue" evidence="8">
    <location>
        <position position="1"/>
    </location>
</feature>
<dbReference type="SMART" id="SM00425">
    <property type="entry name" value="TBOX"/>
    <property type="match status" value="1"/>
</dbReference>
<comment type="subcellular location">
    <subcellularLocation>
        <location evidence="5">Nucleus</location>
    </subcellularLocation>
</comment>
<keyword evidence="3" id="KW-0804">Transcription</keyword>